<sequence length="102" mass="12096">MPLKVVKWNLSELYAKLEIMKIHELEEVVQVGRDNPKTPETKKKIIQMRSPCGGINVEPHKVLDEEFLPMFDILPSEFMENNLESLPTVRRTLMTWRENYKR</sequence>
<dbReference type="AlphaFoldDB" id="A0A540LUQ6"/>
<keyword evidence="2" id="KW-1185">Reference proteome</keyword>
<gene>
    <name evidence="1" type="ORF">C1H46_024261</name>
</gene>
<dbReference type="Proteomes" id="UP000315295">
    <property type="component" value="Unassembled WGS sequence"/>
</dbReference>
<evidence type="ECO:0000313" key="1">
    <source>
        <dbReference type="EMBL" id="TQD90233.1"/>
    </source>
</evidence>
<protein>
    <submittedName>
        <fullName evidence="1">Uncharacterized protein</fullName>
    </submittedName>
</protein>
<name>A0A540LUQ6_MALBA</name>
<organism evidence="1 2">
    <name type="scientific">Malus baccata</name>
    <name type="common">Siberian crab apple</name>
    <name type="synonym">Pyrus baccata</name>
    <dbReference type="NCBI Taxonomy" id="106549"/>
    <lineage>
        <taxon>Eukaryota</taxon>
        <taxon>Viridiplantae</taxon>
        <taxon>Streptophyta</taxon>
        <taxon>Embryophyta</taxon>
        <taxon>Tracheophyta</taxon>
        <taxon>Spermatophyta</taxon>
        <taxon>Magnoliopsida</taxon>
        <taxon>eudicotyledons</taxon>
        <taxon>Gunneridae</taxon>
        <taxon>Pentapetalae</taxon>
        <taxon>rosids</taxon>
        <taxon>fabids</taxon>
        <taxon>Rosales</taxon>
        <taxon>Rosaceae</taxon>
        <taxon>Amygdaloideae</taxon>
        <taxon>Maleae</taxon>
        <taxon>Malus</taxon>
    </lineage>
</organism>
<comment type="caution">
    <text evidence="1">The sequence shown here is derived from an EMBL/GenBank/DDBJ whole genome shotgun (WGS) entry which is preliminary data.</text>
</comment>
<dbReference type="EMBL" id="VIEB01000458">
    <property type="protein sequence ID" value="TQD90233.1"/>
    <property type="molecule type" value="Genomic_DNA"/>
</dbReference>
<reference evidence="1 2" key="1">
    <citation type="journal article" date="2019" name="G3 (Bethesda)">
        <title>Sequencing of a Wild Apple (Malus baccata) Genome Unravels the Differences Between Cultivated and Wild Apple Species Regarding Disease Resistance and Cold Tolerance.</title>
        <authorList>
            <person name="Chen X."/>
        </authorList>
    </citation>
    <scope>NUCLEOTIDE SEQUENCE [LARGE SCALE GENOMIC DNA]</scope>
    <source>
        <strain evidence="2">cv. Shandingzi</strain>
        <tissue evidence="1">Leaves</tissue>
    </source>
</reference>
<evidence type="ECO:0000313" key="2">
    <source>
        <dbReference type="Proteomes" id="UP000315295"/>
    </source>
</evidence>
<proteinExistence type="predicted"/>
<accession>A0A540LUQ6</accession>